<name>M2A9V5_9BACT</name>
<dbReference type="AlphaFoldDB" id="M2A9V5"/>
<organism evidence="1 2">
    <name type="scientific">Rhodopirellula europaea 6C</name>
    <dbReference type="NCBI Taxonomy" id="1263867"/>
    <lineage>
        <taxon>Bacteria</taxon>
        <taxon>Pseudomonadati</taxon>
        <taxon>Planctomycetota</taxon>
        <taxon>Planctomycetia</taxon>
        <taxon>Pirellulales</taxon>
        <taxon>Pirellulaceae</taxon>
        <taxon>Rhodopirellula</taxon>
    </lineage>
</organism>
<accession>M2A9V5</accession>
<keyword evidence="2" id="KW-1185">Reference proteome</keyword>
<reference evidence="1" key="1">
    <citation type="submission" date="2012-11" db="EMBL/GenBank/DDBJ databases">
        <title>Permanent draft genomes of Rhodopirellula europaea strain SH398 and 6C.</title>
        <authorList>
            <person name="Richter M."/>
            <person name="Richter-Heitmann T."/>
            <person name="Frank C."/>
            <person name="Harder J."/>
            <person name="Glockner F.O."/>
        </authorList>
    </citation>
    <scope>NUCLEOTIDE SEQUENCE</scope>
    <source>
        <strain evidence="1">6C</strain>
    </source>
</reference>
<proteinExistence type="predicted"/>
<dbReference type="PATRIC" id="fig|1263867.3.peg.167"/>
<evidence type="ECO:0000313" key="1">
    <source>
        <dbReference type="EMBL" id="EMB19036.1"/>
    </source>
</evidence>
<dbReference type="Proteomes" id="UP000011529">
    <property type="component" value="Unassembled WGS sequence"/>
</dbReference>
<evidence type="ECO:0000313" key="2">
    <source>
        <dbReference type="Proteomes" id="UP000011529"/>
    </source>
</evidence>
<comment type="caution">
    <text evidence="1">The sequence shown here is derived from an EMBL/GenBank/DDBJ whole genome shotgun (WGS) entry which is preliminary data.</text>
</comment>
<gene>
    <name evidence="1" type="ORF">RE6C_00154</name>
</gene>
<protein>
    <submittedName>
        <fullName evidence="1">Uncharacterized protein</fullName>
    </submittedName>
</protein>
<sequence>MTERLGVNRSTLVTSRGRLALFQSIGLIARYNLAYGSVRISAYQNFFCKFA</sequence>
<dbReference type="EMBL" id="ANMO01000011">
    <property type="protein sequence ID" value="EMB19036.1"/>
    <property type="molecule type" value="Genomic_DNA"/>
</dbReference>
<reference evidence="1" key="2">
    <citation type="journal article" date="2013" name="Mar. Genomics">
        <title>Expression of sulfatases in Rhodopirellula baltica and the diversity of sulfatases in the genus Rhodopirellula.</title>
        <authorList>
            <person name="Wegner C.E."/>
            <person name="Richter-Heitmann T."/>
            <person name="Klindworth A."/>
            <person name="Klockow C."/>
            <person name="Richter M."/>
            <person name="Achstetter T."/>
            <person name="Glockner F.O."/>
            <person name="Harder J."/>
        </authorList>
    </citation>
    <scope>NUCLEOTIDE SEQUENCE [LARGE SCALE GENOMIC DNA]</scope>
    <source>
        <strain evidence="1">6C</strain>
    </source>
</reference>